<dbReference type="AlphaFoldDB" id="A0AAW1RQ92"/>
<proteinExistence type="predicted"/>
<feature type="domain" description="SnoaL-like" evidence="1">
    <location>
        <begin position="178"/>
        <end position="276"/>
    </location>
</feature>
<dbReference type="SUPFAM" id="SSF54427">
    <property type="entry name" value="NTF2-like"/>
    <property type="match status" value="2"/>
</dbReference>
<dbReference type="EMBL" id="JALJOU010000027">
    <property type="protein sequence ID" value="KAK9836009.1"/>
    <property type="molecule type" value="Genomic_DNA"/>
</dbReference>
<reference evidence="2 3" key="1">
    <citation type="journal article" date="2024" name="Nat. Commun.">
        <title>Phylogenomics reveals the evolutionary origins of lichenization in chlorophyte algae.</title>
        <authorList>
            <person name="Puginier C."/>
            <person name="Libourel C."/>
            <person name="Otte J."/>
            <person name="Skaloud P."/>
            <person name="Haon M."/>
            <person name="Grisel S."/>
            <person name="Petersen M."/>
            <person name="Berrin J.G."/>
            <person name="Delaux P.M."/>
            <person name="Dal Grande F."/>
            <person name="Keller J."/>
        </authorList>
    </citation>
    <scope>NUCLEOTIDE SEQUENCE [LARGE SCALE GENOMIC DNA]</scope>
    <source>
        <strain evidence="2 3">SAG 245.80</strain>
    </source>
</reference>
<accession>A0AAW1RQ92</accession>
<evidence type="ECO:0000313" key="3">
    <source>
        <dbReference type="Proteomes" id="UP001445335"/>
    </source>
</evidence>
<name>A0AAW1RQ92_9CHLO</name>
<gene>
    <name evidence="2" type="ORF">WJX81_005706</name>
</gene>
<sequence length="297" mass="33768">MTLKTEREARLLAVSKRFDAGLARFDLSLWDEVLAPGVILHKDSVTLFDNLHGAKTVKGYFQEYIKRYHYEHSPLAGAVDEHEDVAFSFHVDKGVLPKGATGKTATSTLGMFYHVFDSSDKIKEIYFLRQLQHDEAERKLQHVPDIASMGINPDKYRGSGETPREERAEKHEHVAAIYNQIWATGDPSKADEIFAKDAHLYNLIYGSKQVGVEAFKGMIHGVFKEWDPKEHKTTIAVSAGNKAFNFWKTTGVYKGDWSNVYGLTLLVFNTECKISEVLTFMQPFPSQRRELLKPQLQ</sequence>
<dbReference type="Gene3D" id="3.10.450.50">
    <property type="match status" value="1"/>
</dbReference>
<keyword evidence="3" id="KW-1185">Reference proteome</keyword>
<protein>
    <recommendedName>
        <fullName evidence="1">SnoaL-like domain-containing protein</fullName>
    </recommendedName>
</protein>
<dbReference type="Pfam" id="PF12680">
    <property type="entry name" value="SnoaL_2"/>
    <property type="match status" value="1"/>
</dbReference>
<dbReference type="InterPro" id="IPR032710">
    <property type="entry name" value="NTF2-like_dom_sf"/>
</dbReference>
<dbReference type="Proteomes" id="UP001445335">
    <property type="component" value="Unassembled WGS sequence"/>
</dbReference>
<comment type="caution">
    <text evidence="2">The sequence shown here is derived from an EMBL/GenBank/DDBJ whole genome shotgun (WGS) entry which is preliminary data.</text>
</comment>
<evidence type="ECO:0000313" key="2">
    <source>
        <dbReference type="EMBL" id="KAK9836009.1"/>
    </source>
</evidence>
<organism evidence="2 3">
    <name type="scientific">Elliptochloris bilobata</name>
    <dbReference type="NCBI Taxonomy" id="381761"/>
    <lineage>
        <taxon>Eukaryota</taxon>
        <taxon>Viridiplantae</taxon>
        <taxon>Chlorophyta</taxon>
        <taxon>core chlorophytes</taxon>
        <taxon>Trebouxiophyceae</taxon>
        <taxon>Trebouxiophyceae incertae sedis</taxon>
        <taxon>Elliptochloris clade</taxon>
        <taxon>Elliptochloris</taxon>
    </lineage>
</organism>
<dbReference type="InterPro" id="IPR037401">
    <property type="entry name" value="SnoaL-like"/>
</dbReference>
<evidence type="ECO:0000259" key="1">
    <source>
        <dbReference type="Pfam" id="PF12680"/>
    </source>
</evidence>